<dbReference type="Proteomes" id="UP001178461">
    <property type="component" value="Chromosome 17"/>
</dbReference>
<accession>A0AA35LGG9</accession>
<evidence type="ECO:0000313" key="2">
    <source>
        <dbReference type="EMBL" id="CAI5795885.1"/>
    </source>
</evidence>
<keyword evidence="1" id="KW-0732">Signal</keyword>
<reference evidence="2" key="1">
    <citation type="submission" date="2022-12" db="EMBL/GenBank/DDBJ databases">
        <authorList>
            <person name="Alioto T."/>
            <person name="Alioto T."/>
            <person name="Gomez Garrido J."/>
        </authorList>
    </citation>
    <scope>NUCLEOTIDE SEQUENCE</scope>
</reference>
<protein>
    <submittedName>
        <fullName evidence="2">Uncharacterized protein</fullName>
    </submittedName>
</protein>
<dbReference type="AlphaFoldDB" id="A0AA35LGG9"/>
<dbReference type="SUPFAM" id="SSF50405">
    <property type="entry name" value="Actin-crosslinking proteins"/>
    <property type="match status" value="1"/>
</dbReference>
<sequence>MSLHLLLFQLCLRKVSKGLGQLEAYIDAEEGVAFQMDNNLIWDSLDGQYTWAIQGLIEKLASSKFWVTCLPMGKVMLRNWAGKYLAAVAIGENPVNFPIQPVQYSEDPSLQFEVFYKGNRVAFQAYNGLFLTRTYRGFTSVEAAKLVADDSCYFRPLIGDLLPPKFKILRVITSDLSHMIYHHSVLDKQVYANRGEAAVRHTFDMTWESTVADTVFWNSLWGLGVETSCHFTVEDAMPRLEYTENNDRTVLVQRNISQRLTQEVLVPPHTEVLAKLVVHRNSTATVSFTAVIQKVKSNGDVVMLNKGGLWKGLVYHGVRLEITKRKLSERRPLEECPLL</sequence>
<gene>
    <name evidence="2" type="ORF">PODLI_1B013644</name>
</gene>
<organism evidence="2 3">
    <name type="scientific">Podarcis lilfordi</name>
    <name type="common">Lilford's wall lizard</name>
    <dbReference type="NCBI Taxonomy" id="74358"/>
    <lineage>
        <taxon>Eukaryota</taxon>
        <taxon>Metazoa</taxon>
        <taxon>Chordata</taxon>
        <taxon>Craniata</taxon>
        <taxon>Vertebrata</taxon>
        <taxon>Euteleostomi</taxon>
        <taxon>Lepidosauria</taxon>
        <taxon>Squamata</taxon>
        <taxon>Bifurcata</taxon>
        <taxon>Unidentata</taxon>
        <taxon>Episquamata</taxon>
        <taxon>Laterata</taxon>
        <taxon>Lacertibaenia</taxon>
        <taxon>Lacertidae</taxon>
        <taxon>Podarcis</taxon>
    </lineage>
</organism>
<keyword evidence="3" id="KW-1185">Reference proteome</keyword>
<dbReference type="Gene3D" id="2.170.15.10">
    <property type="entry name" value="Proaerolysin, chain A, domain 3"/>
    <property type="match status" value="1"/>
</dbReference>
<name>A0AA35LGG9_9SAUR</name>
<proteinExistence type="predicted"/>
<evidence type="ECO:0000256" key="1">
    <source>
        <dbReference type="SAM" id="SignalP"/>
    </source>
</evidence>
<dbReference type="Gene3D" id="2.80.10.50">
    <property type="match status" value="1"/>
</dbReference>
<dbReference type="CDD" id="cd00257">
    <property type="entry name" value="beta-trefoil_FSCN-like"/>
    <property type="match status" value="1"/>
</dbReference>
<feature type="signal peptide" evidence="1">
    <location>
        <begin position="1"/>
        <end position="18"/>
    </location>
</feature>
<dbReference type="InterPro" id="IPR008999">
    <property type="entry name" value="Actin-crosslinking"/>
</dbReference>
<evidence type="ECO:0000313" key="3">
    <source>
        <dbReference type="Proteomes" id="UP001178461"/>
    </source>
</evidence>
<dbReference type="EMBL" id="OX395142">
    <property type="protein sequence ID" value="CAI5795885.1"/>
    <property type="molecule type" value="Genomic_DNA"/>
</dbReference>
<feature type="chain" id="PRO_5041227474" evidence="1">
    <location>
        <begin position="19"/>
        <end position="339"/>
    </location>
</feature>